<dbReference type="InterPro" id="IPR013785">
    <property type="entry name" value="Aldolase_TIM"/>
</dbReference>
<dbReference type="Pfam" id="PF01116">
    <property type="entry name" value="F_bP_aldolase"/>
    <property type="match status" value="1"/>
</dbReference>
<dbReference type="PIRSF" id="PIRSF001359">
    <property type="entry name" value="F_bP_aldolase_II"/>
    <property type="match status" value="1"/>
</dbReference>
<dbReference type="GO" id="GO:0016832">
    <property type="term" value="F:aldehyde-lyase activity"/>
    <property type="evidence" value="ECO:0007669"/>
    <property type="project" value="InterPro"/>
</dbReference>
<name>A0A6J6GG24_9ZZZZ</name>
<dbReference type="SUPFAM" id="SSF51569">
    <property type="entry name" value="Aldolase"/>
    <property type="match status" value="1"/>
</dbReference>
<dbReference type="InterPro" id="IPR050246">
    <property type="entry name" value="Class_II_FBP_aldolase"/>
</dbReference>
<dbReference type="NCBIfam" id="TIGR00167">
    <property type="entry name" value="cbbA"/>
    <property type="match status" value="1"/>
</dbReference>
<dbReference type="PANTHER" id="PTHR30304">
    <property type="entry name" value="D-TAGATOSE-1,6-BISPHOSPHATE ALDOLASE"/>
    <property type="match status" value="1"/>
</dbReference>
<dbReference type="GO" id="GO:0008270">
    <property type="term" value="F:zinc ion binding"/>
    <property type="evidence" value="ECO:0007669"/>
    <property type="project" value="InterPro"/>
</dbReference>
<dbReference type="AlphaFoldDB" id="A0A6J6GG24"/>
<organism evidence="1">
    <name type="scientific">freshwater metagenome</name>
    <dbReference type="NCBI Taxonomy" id="449393"/>
    <lineage>
        <taxon>unclassified sequences</taxon>
        <taxon>metagenomes</taxon>
        <taxon>ecological metagenomes</taxon>
    </lineage>
</organism>
<accession>A0A6J6GG24</accession>
<proteinExistence type="predicted"/>
<gene>
    <name evidence="1" type="ORF">UFOPK1778_01084</name>
</gene>
<dbReference type="EMBL" id="CAEZUD010000074">
    <property type="protein sequence ID" value="CAB4598034.1"/>
    <property type="molecule type" value="Genomic_DNA"/>
</dbReference>
<sequence length="274" mass="28740">MKLLSPKFQFGAGAIGAFNVILLEHAEALVAGAESAQLPVILQISQNAVSYHGSLKPIALATQAIAQSAAIPAALHLDHAEDQELIRQALDLGFDSVMFDGSHLDYAENVAASKKMADLCKSYNVTIEVELGEVGGKDGVHAPGARTKPAEAKAFVEATGVDLLAVAVGTSHAMTTRDATLDFDLIAELAESVGVPLVLHGSSGVSDADLQRAVRAGMRKVNIATHLNHVFTDSIRSSLASDSALVDPRKYITPARSAVTTETARLLRLLSLSV</sequence>
<evidence type="ECO:0000313" key="1">
    <source>
        <dbReference type="EMBL" id="CAB4598034.1"/>
    </source>
</evidence>
<dbReference type="PANTHER" id="PTHR30304:SF0">
    <property type="entry name" value="D-TAGATOSE-1,6-BISPHOSPHATE ALDOLASE SUBUNIT GATY-RELATED"/>
    <property type="match status" value="1"/>
</dbReference>
<dbReference type="Gene3D" id="3.20.20.70">
    <property type="entry name" value="Aldolase class I"/>
    <property type="match status" value="1"/>
</dbReference>
<dbReference type="CDD" id="cd00947">
    <property type="entry name" value="TBP_aldolase_IIB"/>
    <property type="match status" value="1"/>
</dbReference>
<reference evidence="1" key="1">
    <citation type="submission" date="2020-05" db="EMBL/GenBank/DDBJ databases">
        <authorList>
            <person name="Chiriac C."/>
            <person name="Salcher M."/>
            <person name="Ghai R."/>
            <person name="Kavagutti S V."/>
        </authorList>
    </citation>
    <scope>NUCLEOTIDE SEQUENCE</scope>
</reference>
<dbReference type="InterPro" id="IPR000771">
    <property type="entry name" value="FBA_II"/>
</dbReference>
<dbReference type="GO" id="GO:0005975">
    <property type="term" value="P:carbohydrate metabolic process"/>
    <property type="evidence" value="ECO:0007669"/>
    <property type="project" value="InterPro"/>
</dbReference>
<protein>
    <submittedName>
        <fullName evidence="1">Unannotated protein</fullName>
    </submittedName>
</protein>